<dbReference type="EMBL" id="PGGO01000001">
    <property type="protein sequence ID" value="PSH70611.1"/>
    <property type="molecule type" value="Genomic_DNA"/>
</dbReference>
<dbReference type="Proteomes" id="UP000241444">
    <property type="component" value="Unassembled WGS sequence"/>
</dbReference>
<protein>
    <submittedName>
        <fullName evidence="2">Uncharacterized protein</fullName>
    </submittedName>
</protein>
<comment type="caution">
    <text evidence="2">The sequence shown here is derived from an EMBL/GenBank/DDBJ whole genome shotgun (WGS) entry which is preliminary data.</text>
</comment>
<evidence type="ECO:0000313" key="2">
    <source>
        <dbReference type="EMBL" id="PSH70611.1"/>
    </source>
</evidence>
<keyword evidence="3" id="KW-1185">Reference proteome</keyword>
<sequence>MTTIWIIRLYYIALCLGFICLGYLMIAIGGPDTGTSGAILTGYVAGSALIRFGVGLAWFGILVEFLRKTWMFWW</sequence>
<reference evidence="3" key="1">
    <citation type="submission" date="2017-11" db="EMBL/GenBank/DDBJ databases">
        <authorList>
            <person name="Kuznetsova I."/>
            <person name="Sazanova A."/>
            <person name="Chirak E."/>
            <person name="Safronova V."/>
            <person name="Willems A."/>
        </authorList>
    </citation>
    <scope>NUCLEOTIDE SEQUENCE [LARGE SCALE GENOMIC DNA]</scope>
    <source>
        <strain evidence="3">STM 196</strain>
    </source>
</reference>
<dbReference type="AlphaFoldDB" id="A0A2P7BVX0"/>
<name>A0A2P7BVX0_9HYPH</name>
<keyword evidence="1" id="KW-0812">Transmembrane</keyword>
<gene>
    <name evidence="2" type="ORF">CU102_00705</name>
</gene>
<evidence type="ECO:0000313" key="3">
    <source>
        <dbReference type="Proteomes" id="UP000241444"/>
    </source>
</evidence>
<keyword evidence="1" id="KW-1133">Transmembrane helix</keyword>
<evidence type="ECO:0000256" key="1">
    <source>
        <dbReference type="SAM" id="Phobius"/>
    </source>
</evidence>
<accession>A0A2P7BVX0</accession>
<keyword evidence="1" id="KW-0472">Membrane</keyword>
<proteinExistence type="predicted"/>
<feature type="transmembrane region" description="Helical" evidence="1">
    <location>
        <begin position="48"/>
        <end position="66"/>
    </location>
</feature>
<organism evidence="2 3">
    <name type="scientific">Phyllobacterium brassicacearum</name>
    <dbReference type="NCBI Taxonomy" id="314235"/>
    <lineage>
        <taxon>Bacteria</taxon>
        <taxon>Pseudomonadati</taxon>
        <taxon>Pseudomonadota</taxon>
        <taxon>Alphaproteobacteria</taxon>
        <taxon>Hyphomicrobiales</taxon>
        <taxon>Phyllobacteriaceae</taxon>
        <taxon>Phyllobacterium</taxon>
    </lineage>
</organism>
<feature type="transmembrane region" description="Helical" evidence="1">
    <location>
        <begin position="9"/>
        <end position="28"/>
    </location>
</feature>